<evidence type="ECO:0000256" key="10">
    <source>
        <dbReference type="PROSITE-ProRule" id="PRU00169"/>
    </source>
</evidence>
<dbReference type="GO" id="GO:0005737">
    <property type="term" value="C:cytoplasm"/>
    <property type="evidence" value="ECO:0007669"/>
    <property type="project" value="UniProtKB-SubCell"/>
</dbReference>
<gene>
    <name evidence="12" type="primary">dcuR</name>
    <name evidence="13" type="ORF">DFR61_10740</name>
    <name evidence="12" type="ORF">NCTC10597_01453</name>
</gene>
<evidence type="ECO:0000256" key="5">
    <source>
        <dbReference type="ARBA" id="ARBA00023015"/>
    </source>
</evidence>
<dbReference type="PANTHER" id="PTHR45526:SF1">
    <property type="entry name" value="TRANSCRIPTIONAL REGULATORY PROTEIN DCUR-RELATED"/>
    <property type="match status" value="1"/>
</dbReference>
<evidence type="ECO:0000313" key="13">
    <source>
        <dbReference type="EMBL" id="TDR40925.1"/>
    </source>
</evidence>
<evidence type="ECO:0000256" key="4">
    <source>
        <dbReference type="ARBA" id="ARBA00023012"/>
    </source>
</evidence>
<feature type="domain" description="Response regulatory" evidence="11">
    <location>
        <begin position="3"/>
        <end position="119"/>
    </location>
</feature>
<evidence type="ECO:0000256" key="2">
    <source>
        <dbReference type="ARBA" id="ARBA00022490"/>
    </source>
</evidence>
<dbReference type="PROSITE" id="PS50110">
    <property type="entry name" value="RESPONSE_REGULATORY"/>
    <property type="match status" value="1"/>
</dbReference>
<dbReference type="EMBL" id="SNZG01000007">
    <property type="protein sequence ID" value="TDR40925.1"/>
    <property type="molecule type" value="Genomic_DNA"/>
</dbReference>
<dbReference type="SUPFAM" id="SSF46785">
    <property type="entry name" value="Winged helix' DNA-binding domain"/>
    <property type="match status" value="1"/>
</dbReference>
<dbReference type="PANTHER" id="PTHR45526">
    <property type="entry name" value="TRANSCRIPTIONAL REGULATORY PROTEIN DPIA"/>
    <property type="match status" value="1"/>
</dbReference>
<reference evidence="13 15" key="2">
    <citation type="submission" date="2019-03" db="EMBL/GenBank/DDBJ databases">
        <title>Genomic Encyclopedia of Type Strains, Phase IV (KMG-IV): sequencing the most valuable type-strain genomes for metagenomic binning, comparative biology and taxonomic classification.</title>
        <authorList>
            <person name="Goeker M."/>
        </authorList>
    </citation>
    <scope>NUCLEOTIDE SEQUENCE [LARGE SCALE GENOMIC DNA]</scope>
    <source>
        <strain evidence="13 15">DSM 20580</strain>
    </source>
</reference>
<dbReference type="PIRSF" id="PIRSF006171">
    <property type="entry name" value="RR_citrat_malat"/>
    <property type="match status" value="1"/>
</dbReference>
<dbReference type="OrthoDB" id="9759232at2"/>
<dbReference type="SMART" id="SM00448">
    <property type="entry name" value="REC"/>
    <property type="match status" value="1"/>
</dbReference>
<dbReference type="SUPFAM" id="SSF52172">
    <property type="entry name" value="CheY-like"/>
    <property type="match status" value="1"/>
</dbReference>
<keyword evidence="4 9" id="KW-0902">Two-component regulatory system</keyword>
<name>A0A8B4QAM4_9BACL</name>
<dbReference type="Pfam" id="PF00072">
    <property type="entry name" value="Response_reg"/>
    <property type="match status" value="1"/>
</dbReference>
<dbReference type="GO" id="GO:0003677">
    <property type="term" value="F:DNA binding"/>
    <property type="evidence" value="ECO:0007669"/>
    <property type="project" value="UniProtKB-KW"/>
</dbReference>
<dbReference type="GO" id="GO:0000156">
    <property type="term" value="F:phosphorelay response regulator activity"/>
    <property type="evidence" value="ECO:0007669"/>
    <property type="project" value="TreeGrafter"/>
</dbReference>
<keyword evidence="8 9" id="KW-0804">Transcription</keyword>
<keyword evidence="7 9" id="KW-0010">Activator</keyword>
<dbReference type="InterPro" id="IPR051271">
    <property type="entry name" value="2C-system_Tx_regulators"/>
</dbReference>
<dbReference type="RefSeq" id="WP_109349115.1">
    <property type="nucleotide sequence ID" value="NZ_BJUE01000008.1"/>
</dbReference>
<evidence type="ECO:0000313" key="12">
    <source>
        <dbReference type="EMBL" id="STX09757.1"/>
    </source>
</evidence>
<evidence type="ECO:0000259" key="11">
    <source>
        <dbReference type="PROSITE" id="PS50110"/>
    </source>
</evidence>
<dbReference type="InterPro" id="IPR036390">
    <property type="entry name" value="WH_DNA-bd_sf"/>
</dbReference>
<comment type="subcellular location">
    <subcellularLocation>
        <location evidence="1 9">Cytoplasm</location>
    </subcellularLocation>
</comment>
<evidence type="ECO:0000256" key="7">
    <source>
        <dbReference type="ARBA" id="ARBA00023159"/>
    </source>
</evidence>
<evidence type="ECO:0000256" key="8">
    <source>
        <dbReference type="ARBA" id="ARBA00023163"/>
    </source>
</evidence>
<accession>A0A8B4QAM4</accession>
<evidence type="ECO:0000256" key="6">
    <source>
        <dbReference type="ARBA" id="ARBA00023125"/>
    </source>
</evidence>
<dbReference type="InterPro" id="IPR011006">
    <property type="entry name" value="CheY-like_superfamily"/>
</dbReference>
<sequence length="226" mass="25852">MIEVLLIEDDPMVRQVNTQFLQQIDGISIVGVASNGIEGMEQIHKLQPDLVLMDLFMPKQDGVETLRQIREAGLSIDVITVTAANDMKTIEKILQLGAYDYIMKPFTFERMKQTIDRYLQYKSVFKKHEEFNQNELDALIHPTRVQGHYRDALPKGLNGATLDKIIRWIGDQDELVTAVEVASGVGMARVTARRYLDYLEKQNQVEIDIQYGGVGRPVNKYRLLKK</sequence>
<feature type="modified residue" description="4-aspartylphosphate" evidence="10">
    <location>
        <position position="54"/>
    </location>
</feature>
<comment type="caution">
    <text evidence="12">The sequence shown here is derived from an EMBL/GenBank/DDBJ whole genome shotgun (WGS) entry which is preliminary data.</text>
</comment>
<dbReference type="Proteomes" id="UP000254330">
    <property type="component" value="Unassembled WGS sequence"/>
</dbReference>
<dbReference type="GO" id="GO:0003700">
    <property type="term" value="F:DNA-binding transcription factor activity"/>
    <property type="evidence" value="ECO:0007669"/>
    <property type="project" value="InterPro"/>
</dbReference>
<dbReference type="CDD" id="cd19925">
    <property type="entry name" value="REC_citrate_TCS"/>
    <property type="match status" value="1"/>
</dbReference>
<proteinExistence type="predicted"/>
<reference evidence="12 14" key="1">
    <citation type="submission" date="2018-06" db="EMBL/GenBank/DDBJ databases">
        <authorList>
            <consortium name="Pathogen Informatics"/>
            <person name="Doyle S."/>
        </authorList>
    </citation>
    <scope>NUCLEOTIDE SEQUENCE [LARGE SCALE GENOMIC DNA]</scope>
    <source>
        <strain evidence="12 14">NCTC10597</strain>
    </source>
</reference>
<dbReference type="Proteomes" id="UP000294641">
    <property type="component" value="Unassembled WGS sequence"/>
</dbReference>
<keyword evidence="2 9" id="KW-0963">Cytoplasm</keyword>
<keyword evidence="5 9" id="KW-0805">Transcription regulation</keyword>
<evidence type="ECO:0000313" key="14">
    <source>
        <dbReference type="Proteomes" id="UP000254330"/>
    </source>
</evidence>
<protein>
    <recommendedName>
        <fullName evidence="9">Transcriptional regulatory protein</fullName>
    </recommendedName>
</protein>
<dbReference type="InterPro" id="IPR001789">
    <property type="entry name" value="Sig_transdc_resp-reg_receiver"/>
</dbReference>
<dbReference type="AlphaFoldDB" id="A0A8B4QAM4"/>
<dbReference type="EMBL" id="UGNP01000001">
    <property type="protein sequence ID" value="STX09757.1"/>
    <property type="molecule type" value="Genomic_DNA"/>
</dbReference>
<evidence type="ECO:0000256" key="1">
    <source>
        <dbReference type="ARBA" id="ARBA00004496"/>
    </source>
</evidence>
<dbReference type="Gene3D" id="3.40.50.2300">
    <property type="match status" value="1"/>
</dbReference>
<keyword evidence="3 10" id="KW-0597">Phosphoprotein</keyword>
<evidence type="ECO:0000313" key="15">
    <source>
        <dbReference type="Proteomes" id="UP000294641"/>
    </source>
</evidence>
<evidence type="ECO:0000256" key="3">
    <source>
        <dbReference type="ARBA" id="ARBA00022553"/>
    </source>
</evidence>
<organism evidence="12 14">
    <name type="scientific">Kurthia zopfii</name>
    <dbReference type="NCBI Taxonomy" id="1650"/>
    <lineage>
        <taxon>Bacteria</taxon>
        <taxon>Bacillati</taxon>
        <taxon>Bacillota</taxon>
        <taxon>Bacilli</taxon>
        <taxon>Bacillales</taxon>
        <taxon>Caryophanaceae</taxon>
        <taxon>Kurthia</taxon>
    </lineage>
</organism>
<dbReference type="InterPro" id="IPR024187">
    <property type="entry name" value="Sig_transdc_resp-reg_cit/mal"/>
</dbReference>
<keyword evidence="6 9" id="KW-0238">DNA-binding</keyword>
<evidence type="ECO:0000256" key="9">
    <source>
        <dbReference type="PIRNR" id="PIRNR006171"/>
    </source>
</evidence>
<keyword evidence="15" id="KW-1185">Reference proteome</keyword>